<evidence type="ECO:0000256" key="3">
    <source>
        <dbReference type="ARBA" id="ARBA00023125"/>
    </source>
</evidence>
<dbReference type="PANTHER" id="PTHR31140">
    <property type="entry name" value="B3 DOMAIN-CONTAINING TRANSCRIPTION FACTOR ABI3"/>
    <property type="match status" value="1"/>
</dbReference>
<evidence type="ECO:0000313" key="8">
    <source>
        <dbReference type="Proteomes" id="UP000322667"/>
    </source>
</evidence>
<dbReference type="CDD" id="cd10017">
    <property type="entry name" value="B3_DNA"/>
    <property type="match status" value="1"/>
</dbReference>
<evidence type="ECO:0000313" key="7">
    <source>
        <dbReference type="EMBL" id="TYH85444.1"/>
    </source>
</evidence>
<keyword evidence="3" id="KW-0238">DNA-binding</keyword>
<dbReference type="Gene3D" id="2.40.330.10">
    <property type="entry name" value="DNA-binding pseudobarrel domain"/>
    <property type="match status" value="2"/>
</dbReference>
<dbReference type="PROSITE" id="PS50863">
    <property type="entry name" value="B3"/>
    <property type="match status" value="1"/>
</dbReference>
<protein>
    <recommendedName>
        <fullName evidence="6">TF-B3 domain-containing protein</fullName>
    </recommendedName>
</protein>
<organism evidence="7 8">
    <name type="scientific">Gossypium tomentosum</name>
    <name type="common">Hawaiian cotton</name>
    <name type="synonym">Gossypium sandvicense</name>
    <dbReference type="NCBI Taxonomy" id="34277"/>
    <lineage>
        <taxon>Eukaryota</taxon>
        <taxon>Viridiplantae</taxon>
        <taxon>Streptophyta</taxon>
        <taxon>Embryophyta</taxon>
        <taxon>Tracheophyta</taxon>
        <taxon>Spermatophyta</taxon>
        <taxon>Magnoliopsida</taxon>
        <taxon>eudicotyledons</taxon>
        <taxon>Gunneridae</taxon>
        <taxon>Pentapetalae</taxon>
        <taxon>rosids</taxon>
        <taxon>malvids</taxon>
        <taxon>Malvales</taxon>
        <taxon>Malvaceae</taxon>
        <taxon>Malvoideae</taxon>
        <taxon>Gossypium</taxon>
    </lineage>
</organism>
<evidence type="ECO:0000256" key="4">
    <source>
        <dbReference type="ARBA" id="ARBA00023163"/>
    </source>
</evidence>
<evidence type="ECO:0000259" key="6">
    <source>
        <dbReference type="PROSITE" id="PS50863"/>
    </source>
</evidence>
<dbReference type="PANTHER" id="PTHR31140:SF142">
    <property type="entry name" value="TF-B3 DOMAIN-CONTAINING PROTEIN"/>
    <property type="match status" value="1"/>
</dbReference>
<dbReference type="InterPro" id="IPR044800">
    <property type="entry name" value="LEC2-like"/>
</dbReference>
<dbReference type="AlphaFoldDB" id="A0A5D2M274"/>
<evidence type="ECO:0000256" key="1">
    <source>
        <dbReference type="ARBA" id="ARBA00004123"/>
    </source>
</evidence>
<dbReference type="SMART" id="SM01019">
    <property type="entry name" value="B3"/>
    <property type="match status" value="1"/>
</dbReference>
<feature type="domain" description="TF-B3" evidence="6">
    <location>
        <begin position="53"/>
        <end position="136"/>
    </location>
</feature>
<dbReference type="EMBL" id="CM017624">
    <property type="protein sequence ID" value="TYH85444.1"/>
    <property type="molecule type" value="Genomic_DNA"/>
</dbReference>
<dbReference type="InterPro" id="IPR003340">
    <property type="entry name" value="B3_DNA-bd"/>
</dbReference>
<keyword evidence="4" id="KW-0804">Transcription</keyword>
<evidence type="ECO:0000256" key="5">
    <source>
        <dbReference type="ARBA" id="ARBA00023242"/>
    </source>
</evidence>
<sequence length="149" mass="17098">MHMQSSESEPGMKELCSKILTATDVGVRFSFPTATMREHFKLLEGSQSLDFQVMDKYSKVWTFRLYTRKNDGHPKPVLTKGWLDFVKRMGLKVGDKPVLTKGWLDFVKRMGLKVGDKVIFVLHGNHNDHLGILVKRNIKLLGSEHWADL</sequence>
<keyword evidence="8" id="KW-1185">Reference proteome</keyword>
<dbReference type="Pfam" id="PF02362">
    <property type="entry name" value="B3"/>
    <property type="match status" value="1"/>
</dbReference>
<gene>
    <name evidence="7" type="ORF">ES332_D02G266900v1</name>
</gene>
<keyword evidence="2" id="KW-0805">Transcription regulation</keyword>
<evidence type="ECO:0000256" key="2">
    <source>
        <dbReference type="ARBA" id="ARBA00023015"/>
    </source>
</evidence>
<dbReference type="SUPFAM" id="SSF101936">
    <property type="entry name" value="DNA-binding pseudobarrel domain"/>
    <property type="match status" value="2"/>
</dbReference>
<dbReference type="InterPro" id="IPR015300">
    <property type="entry name" value="DNA-bd_pseudobarrel_sf"/>
</dbReference>
<dbReference type="GO" id="GO:0003677">
    <property type="term" value="F:DNA binding"/>
    <property type="evidence" value="ECO:0007669"/>
    <property type="project" value="UniProtKB-KW"/>
</dbReference>
<accession>A0A5D2M274</accession>
<dbReference type="GO" id="GO:0003700">
    <property type="term" value="F:DNA-binding transcription factor activity"/>
    <property type="evidence" value="ECO:0007669"/>
    <property type="project" value="InterPro"/>
</dbReference>
<dbReference type="GO" id="GO:0005634">
    <property type="term" value="C:nucleus"/>
    <property type="evidence" value="ECO:0007669"/>
    <property type="project" value="UniProtKB-SubCell"/>
</dbReference>
<keyword evidence="5" id="KW-0539">Nucleus</keyword>
<comment type="subcellular location">
    <subcellularLocation>
        <location evidence="1">Nucleus</location>
    </subcellularLocation>
</comment>
<proteinExistence type="predicted"/>
<dbReference type="Proteomes" id="UP000322667">
    <property type="component" value="Chromosome D02"/>
</dbReference>
<name>A0A5D2M274_GOSTO</name>
<reference evidence="7 8" key="1">
    <citation type="submission" date="2019-07" db="EMBL/GenBank/DDBJ databases">
        <title>WGS assembly of Gossypium tomentosum.</title>
        <authorList>
            <person name="Chen Z.J."/>
            <person name="Sreedasyam A."/>
            <person name="Ando A."/>
            <person name="Song Q."/>
            <person name="De L."/>
            <person name="Hulse-Kemp A."/>
            <person name="Ding M."/>
            <person name="Ye W."/>
            <person name="Kirkbride R."/>
            <person name="Jenkins J."/>
            <person name="Plott C."/>
            <person name="Lovell J."/>
            <person name="Lin Y.-M."/>
            <person name="Vaughn R."/>
            <person name="Liu B."/>
            <person name="Li W."/>
            <person name="Simpson S."/>
            <person name="Scheffler B."/>
            <person name="Saski C."/>
            <person name="Grover C."/>
            <person name="Hu G."/>
            <person name="Conover J."/>
            <person name="Carlson J."/>
            <person name="Shu S."/>
            <person name="Boston L."/>
            <person name="Williams M."/>
            <person name="Peterson D."/>
            <person name="Mcgee K."/>
            <person name="Jones D."/>
            <person name="Wendel J."/>
            <person name="Stelly D."/>
            <person name="Grimwood J."/>
            <person name="Schmutz J."/>
        </authorList>
    </citation>
    <scope>NUCLEOTIDE SEQUENCE [LARGE SCALE GENOMIC DNA]</scope>
    <source>
        <strain evidence="7">7179.01</strain>
    </source>
</reference>